<evidence type="ECO:0000313" key="1">
    <source>
        <dbReference type="EMBL" id="KAI9916170.1"/>
    </source>
</evidence>
<keyword evidence="2" id="KW-1185">Reference proteome</keyword>
<gene>
    <name evidence="1" type="ORF">PsorP6_016728</name>
</gene>
<evidence type="ECO:0000313" key="2">
    <source>
        <dbReference type="Proteomes" id="UP001163321"/>
    </source>
</evidence>
<dbReference type="EMBL" id="CM047581">
    <property type="protein sequence ID" value="KAI9916170.1"/>
    <property type="molecule type" value="Genomic_DNA"/>
</dbReference>
<name>A0ACC0WC09_9STRA</name>
<reference evidence="1 2" key="1">
    <citation type="journal article" date="2022" name="bioRxiv">
        <title>The genome of the oomycete Peronosclerospora sorghi, a cosmopolitan pathogen of maize and sorghum, is inflated with dispersed pseudogenes.</title>
        <authorList>
            <person name="Fletcher K."/>
            <person name="Martin F."/>
            <person name="Isakeit T."/>
            <person name="Cavanaugh K."/>
            <person name="Magill C."/>
            <person name="Michelmore R."/>
        </authorList>
    </citation>
    <scope>NUCLEOTIDE SEQUENCE [LARGE SCALE GENOMIC DNA]</scope>
    <source>
        <strain evidence="1">P6</strain>
    </source>
</reference>
<dbReference type="Proteomes" id="UP001163321">
    <property type="component" value="Chromosome 2"/>
</dbReference>
<comment type="caution">
    <text evidence="1">The sequence shown here is derived from an EMBL/GenBank/DDBJ whole genome shotgun (WGS) entry which is preliminary data.</text>
</comment>
<sequence length="172" mass="18668">MAGSLTALDASRFIVGLGGGNRCLCLADVASITTINQRLPYLTILVCVVYLGYALTPGLISLVANTDLVFYGLSLNKFTSPRMILVPLNVLTIFDILTIYDDSITKVRGEDQSITTKLNKSTLLPNRIVHIGIGIFIFLNFNTRGIISVFETVNVPLFLKATKSDPTNVSVV</sequence>
<accession>A0ACC0WC09</accession>
<protein>
    <submittedName>
        <fullName evidence="1">Uncharacterized protein</fullName>
    </submittedName>
</protein>
<proteinExistence type="predicted"/>
<organism evidence="1 2">
    <name type="scientific">Peronosclerospora sorghi</name>
    <dbReference type="NCBI Taxonomy" id="230839"/>
    <lineage>
        <taxon>Eukaryota</taxon>
        <taxon>Sar</taxon>
        <taxon>Stramenopiles</taxon>
        <taxon>Oomycota</taxon>
        <taxon>Peronosporomycetes</taxon>
        <taxon>Peronosporales</taxon>
        <taxon>Peronosporaceae</taxon>
        <taxon>Peronosclerospora</taxon>
    </lineage>
</organism>